<dbReference type="GO" id="GO:0017136">
    <property type="term" value="F:histone deacetylase activity, NAD-dependent"/>
    <property type="evidence" value="ECO:0007669"/>
    <property type="project" value="TreeGrafter"/>
</dbReference>
<dbReference type="PANTHER" id="PTHR11085">
    <property type="entry name" value="NAD-DEPENDENT PROTEIN DEACYLASE SIRTUIN-5, MITOCHONDRIAL-RELATED"/>
    <property type="match status" value="1"/>
</dbReference>
<feature type="binding site" evidence="5">
    <location>
        <position position="355"/>
    </location>
    <ligand>
        <name>NAD(+)</name>
        <dbReference type="ChEBI" id="CHEBI:57540"/>
    </ligand>
</feature>
<sequence>MSAITIKISNHCVSFPNMFLLKQIQYHKVFCKLCHHRYCTTYVNKLFSSNNSNQFSRDAASNRHDFINNISYSTLKYCSNLAFVPRHEPCSNRHIEDLQEFVDNSKKLFVLTGAGISTESGIPDYRSEGVGLYATSTKRPVQIKEFISNASVRQSYWARNYVGWSRFSSFKPNITHITLAQWEQHGKVSHIVTQNVDTLHQKAGSINVTELHGSLHDVRCMQCQYSISRTQFHHTLSSLNPRMAAQSQDIRPDGDVELVQDDVSRFVVPCCPSCGGFLKPHVVFFGDNVPRARVEAVKEQLRQSDALLALGSSLQVYSAYRFILYAAELKLPMAAVNIGLTRADAHLSLRVPARCGHVLPLITLR</sequence>
<dbReference type="InterPro" id="IPR029035">
    <property type="entry name" value="DHS-like_NAD/FAD-binding_dom"/>
</dbReference>
<comment type="function">
    <text evidence="5">NAD-dependent protein deacylase. Catalyzes the NAD-dependent hydrolysis of acyl groups from lysine residues.</text>
</comment>
<dbReference type="InterPro" id="IPR026591">
    <property type="entry name" value="Sirtuin_cat_small_dom_sf"/>
</dbReference>
<comment type="subcellular location">
    <subcellularLocation>
        <location evidence="5">Mitochondrion matrix</location>
    </subcellularLocation>
</comment>
<name>A0A6A7FV29_9CRUS</name>
<feature type="binding site" evidence="5">
    <location>
        <begin position="113"/>
        <end position="133"/>
    </location>
    <ligand>
        <name>NAD(+)</name>
        <dbReference type="ChEBI" id="CHEBI:57540"/>
    </ligand>
</feature>
<feature type="binding site" evidence="5">
    <location>
        <begin position="337"/>
        <end position="339"/>
    </location>
    <ligand>
        <name>NAD(+)</name>
        <dbReference type="ChEBI" id="CHEBI:57540"/>
    </ligand>
</feature>
<dbReference type="InterPro" id="IPR003000">
    <property type="entry name" value="Sirtuin"/>
</dbReference>
<reference evidence="8" key="1">
    <citation type="submission" date="2017-11" db="EMBL/GenBank/DDBJ databases">
        <title>The sensing device of the deep-sea amphipod.</title>
        <authorList>
            <person name="Kobayashi H."/>
            <person name="Nagahama T."/>
            <person name="Arai W."/>
            <person name="Sasagawa Y."/>
            <person name="Umeda M."/>
            <person name="Hayashi T."/>
            <person name="Nikaido I."/>
            <person name="Watanabe H."/>
            <person name="Oguri K."/>
            <person name="Kitazato H."/>
            <person name="Fujioka K."/>
            <person name="Kido Y."/>
            <person name="Takami H."/>
        </authorList>
    </citation>
    <scope>NUCLEOTIDE SEQUENCE</scope>
    <source>
        <tissue evidence="8">Whole body</tissue>
    </source>
</reference>
<keyword evidence="4 5" id="KW-0520">NAD</keyword>
<evidence type="ECO:0000256" key="2">
    <source>
        <dbReference type="ARBA" id="ARBA00022723"/>
    </source>
</evidence>
<dbReference type="NCBIfam" id="NF003738">
    <property type="entry name" value="PRK05333.1"/>
    <property type="match status" value="1"/>
</dbReference>
<dbReference type="GO" id="GO:0008270">
    <property type="term" value="F:zinc ion binding"/>
    <property type="evidence" value="ECO:0007669"/>
    <property type="project" value="UniProtKB-UniRule"/>
</dbReference>
<keyword evidence="5" id="KW-0496">Mitochondrion</keyword>
<keyword evidence="3 5" id="KW-0862">Zinc</keyword>
<dbReference type="GO" id="GO:0070403">
    <property type="term" value="F:NAD+ binding"/>
    <property type="evidence" value="ECO:0007669"/>
    <property type="project" value="UniProtKB-UniRule"/>
</dbReference>
<dbReference type="Gene3D" id="3.40.50.1220">
    <property type="entry name" value="TPP-binding domain"/>
    <property type="match status" value="1"/>
</dbReference>
<comment type="similarity">
    <text evidence="5">Belongs to the sirtuin family. Class II subfamily.</text>
</comment>
<evidence type="ECO:0000256" key="3">
    <source>
        <dbReference type="ARBA" id="ARBA00022833"/>
    </source>
</evidence>
<dbReference type="Gene3D" id="3.30.1600.10">
    <property type="entry name" value="SIR2/SIRT2 'Small Domain"/>
    <property type="match status" value="1"/>
</dbReference>
<comment type="cofactor">
    <cofactor evidence="5">
        <name>Zn(2+)</name>
        <dbReference type="ChEBI" id="CHEBI:29105"/>
    </cofactor>
    <text evidence="5">Binds 1 zinc ion per subunit.</text>
</comment>
<dbReference type="SUPFAM" id="SSF52467">
    <property type="entry name" value="DHS-like NAD/FAD-binding domain"/>
    <property type="match status" value="1"/>
</dbReference>
<feature type="binding site" evidence="5 6">
    <location>
        <position position="274"/>
    </location>
    <ligand>
        <name>Zn(2+)</name>
        <dbReference type="ChEBI" id="CHEBI:29105"/>
    </ligand>
</feature>
<evidence type="ECO:0000256" key="1">
    <source>
        <dbReference type="ARBA" id="ARBA00022679"/>
    </source>
</evidence>
<dbReference type="InterPro" id="IPR026587">
    <property type="entry name" value="Sirtuin_class_II"/>
</dbReference>
<evidence type="ECO:0000256" key="5">
    <source>
        <dbReference type="HAMAP-Rule" id="MF_03161"/>
    </source>
</evidence>
<feature type="binding site" evidence="5 6">
    <location>
        <position position="220"/>
    </location>
    <ligand>
        <name>Zn(2+)</name>
        <dbReference type="ChEBI" id="CHEBI:29105"/>
    </ligand>
</feature>
<feature type="binding site" evidence="5">
    <location>
        <begin position="311"/>
        <end position="313"/>
    </location>
    <ligand>
        <name>NAD(+)</name>
        <dbReference type="ChEBI" id="CHEBI:57540"/>
    </ligand>
</feature>
<evidence type="ECO:0000313" key="8">
    <source>
        <dbReference type="EMBL" id="LAC22130.1"/>
    </source>
</evidence>
<keyword evidence="1 5" id="KW-0808">Transferase</keyword>
<dbReference type="EC" id="2.3.1.-" evidence="5"/>
<organism evidence="8">
    <name type="scientific">Hirondellea gigas</name>
    <dbReference type="NCBI Taxonomy" id="1518452"/>
    <lineage>
        <taxon>Eukaryota</taxon>
        <taxon>Metazoa</taxon>
        <taxon>Ecdysozoa</taxon>
        <taxon>Arthropoda</taxon>
        <taxon>Crustacea</taxon>
        <taxon>Multicrustacea</taxon>
        <taxon>Malacostraca</taxon>
        <taxon>Eumalacostraca</taxon>
        <taxon>Peracarida</taxon>
        <taxon>Amphipoda</taxon>
        <taxon>Amphilochidea</taxon>
        <taxon>Lysianassida</taxon>
        <taxon>Lysianassidira</taxon>
        <taxon>Lysianassoidea</taxon>
        <taxon>Lysianassidae</taxon>
        <taxon>Hirondellea</taxon>
    </lineage>
</organism>
<comment type="catalytic activity">
    <reaction evidence="5">
        <text>N(6)-acetyl-L-lysyl-[protein] + NAD(+) + H2O = 2''-O-acetyl-ADP-D-ribose + nicotinamide + L-lysyl-[protein]</text>
        <dbReference type="Rhea" id="RHEA:43636"/>
        <dbReference type="Rhea" id="RHEA-COMP:9752"/>
        <dbReference type="Rhea" id="RHEA-COMP:10731"/>
        <dbReference type="ChEBI" id="CHEBI:15377"/>
        <dbReference type="ChEBI" id="CHEBI:17154"/>
        <dbReference type="ChEBI" id="CHEBI:29969"/>
        <dbReference type="ChEBI" id="CHEBI:57540"/>
        <dbReference type="ChEBI" id="CHEBI:61930"/>
        <dbReference type="ChEBI" id="CHEBI:83767"/>
        <dbReference type="EC" id="2.3.1.286"/>
    </reaction>
</comment>
<dbReference type="HAMAP" id="MF_01967">
    <property type="entry name" value="Sirtuin_ClassII"/>
    <property type="match status" value="1"/>
</dbReference>
<dbReference type="Pfam" id="PF02146">
    <property type="entry name" value="SIR2"/>
    <property type="match status" value="1"/>
</dbReference>
<keyword evidence="2 5" id="KW-0479">Metal-binding</keyword>
<feature type="active site" description="Proton acceptor" evidence="5 6">
    <location>
        <position position="212"/>
    </location>
</feature>
<evidence type="ECO:0000256" key="6">
    <source>
        <dbReference type="PROSITE-ProRule" id="PRU00236"/>
    </source>
</evidence>
<feature type="binding site" evidence="5">
    <location>
        <begin position="194"/>
        <end position="197"/>
    </location>
    <ligand>
        <name>NAD(+)</name>
        <dbReference type="ChEBI" id="CHEBI:57540"/>
    </ligand>
</feature>
<feature type="domain" description="Deacetylase sirtuin-type" evidence="7">
    <location>
        <begin position="88"/>
        <end position="365"/>
    </location>
</feature>
<dbReference type="EMBL" id="IACT01002874">
    <property type="protein sequence ID" value="LAC22130.1"/>
    <property type="molecule type" value="mRNA"/>
</dbReference>
<proteinExistence type="evidence at transcript level"/>
<dbReference type="AlphaFoldDB" id="A0A6A7FV29"/>
<dbReference type="CDD" id="cd01409">
    <property type="entry name" value="SIRT4"/>
    <property type="match status" value="1"/>
</dbReference>
<dbReference type="GO" id="GO:0005759">
    <property type="term" value="C:mitochondrial matrix"/>
    <property type="evidence" value="ECO:0007669"/>
    <property type="project" value="UniProtKB-SubCell"/>
</dbReference>
<evidence type="ECO:0000259" key="7">
    <source>
        <dbReference type="PROSITE" id="PS50305"/>
    </source>
</evidence>
<feature type="binding site" evidence="5 6">
    <location>
        <position position="223"/>
    </location>
    <ligand>
        <name>Zn(2+)</name>
        <dbReference type="ChEBI" id="CHEBI:29105"/>
    </ligand>
</feature>
<dbReference type="InterPro" id="IPR050134">
    <property type="entry name" value="NAD-dep_sirtuin_deacylases"/>
</dbReference>
<dbReference type="InterPro" id="IPR026590">
    <property type="entry name" value="Ssirtuin_cat_dom"/>
</dbReference>
<accession>A0A6A7FV29</accession>
<protein>
    <recommendedName>
        <fullName evidence="5">NAD-dependent protein deacylase</fullName>
        <ecNumber evidence="5">2.3.1.-</ecNumber>
    </recommendedName>
    <alternativeName>
        <fullName evidence="5">Regulatory protein SIR2 homolog</fullName>
    </alternativeName>
</protein>
<feature type="binding site" evidence="5 6">
    <location>
        <position position="271"/>
    </location>
    <ligand>
        <name>Zn(2+)</name>
        <dbReference type="ChEBI" id="CHEBI:29105"/>
    </ligand>
</feature>
<dbReference type="PANTHER" id="PTHR11085:SF10">
    <property type="entry name" value="NAD-DEPENDENT PROTEIN DEACYLASE SIRTUIN-5, MITOCHONDRIAL-RELATED"/>
    <property type="match status" value="1"/>
</dbReference>
<evidence type="ECO:0000256" key="4">
    <source>
        <dbReference type="ARBA" id="ARBA00023027"/>
    </source>
</evidence>
<dbReference type="PROSITE" id="PS50305">
    <property type="entry name" value="SIRTUIN"/>
    <property type="match status" value="1"/>
</dbReference>